<dbReference type="SUPFAM" id="SSF48452">
    <property type="entry name" value="TPR-like"/>
    <property type="match status" value="1"/>
</dbReference>
<reference evidence="2" key="1">
    <citation type="journal article" date="2014" name="Int. J. Syst. Evol. Microbiol.">
        <title>Complete genome of a new Firmicutes species belonging to the dominant human colonic microbiota ('Ruminococcus bicirculans') reveals two chromosomes and a selective capacity to utilize plant glucans.</title>
        <authorList>
            <consortium name="NISC Comparative Sequencing Program"/>
            <person name="Wegmann U."/>
            <person name="Louis P."/>
            <person name="Goesmann A."/>
            <person name="Henrissat B."/>
            <person name="Duncan S.H."/>
            <person name="Flint H.J."/>
        </authorList>
    </citation>
    <scope>NUCLEOTIDE SEQUENCE</scope>
    <source>
        <strain evidence="2">NBRC 108216</strain>
    </source>
</reference>
<dbReference type="EMBL" id="BSNJ01000007">
    <property type="protein sequence ID" value="GLQ21949.1"/>
    <property type="molecule type" value="Genomic_DNA"/>
</dbReference>
<accession>A0ABQ5V338</accession>
<dbReference type="SMART" id="SM00028">
    <property type="entry name" value="TPR"/>
    <property type="match status" value="3"/>
</dbReference>
<evidence type="ECO:0000313" key="3">
    <source>
        <dbReference type="Proteomes" id="UP001161390"/>
    </source>
</evidence>
<evidence type="ECO:0008006" key="4">
    <source>
        <dbReference type="Google" id="ProtNLM"/>
    </source>
</evidence>
<feature type="region of interest" description="Disordered" evidence="1">
    <location>
        <begin position="1030"/>
        <end position="1058"/>
    </location>
</feature>
<name>A0ABQ5V338_9PROT</name>
<evidence type="ECO:0000313" key="2">
    <source>
        <dbReference type="EMBL" id="GLQ21949.1"/>
    </source>
</evidence>
<organism evidence="2 3">
    <name type="scientific">Algimonas porphyrae</name>
    <dbReference type="NCBI Taxonomy" id="1128113"/>
    <lineage>
        <taxon>Bacteria</taxon>
        <taxon>Pseudomonadati</taxon>
        <taxon>Pseudomonadota</taxon>
        <taxon>Alphaproteobacteria</taxon>
        <taxon>Maricaulales</taxon>
        <taxon>Robiginitomaculaceae</taxon>
        <taxon>Algimonas</taxon>
    </lineage>
</organism>
<reference evidence="2" key="2">
    <citation type="submission" date="2023-01" db="EMBL/GenBank/DDBJ databases">
        <title>Draft genome sequence of Algimonas porphyrae strain NBRC 108216.</title>
        <authorList>
            <person name="Sun Q."/>
            <person name="Mori K."/>
        </authorList>
    </citation>
    <scope>NUCLEOTIDE SEQUENCE</scope>
    <source>
        <strain evidence="2">NBRC 108216</strain>
    </source>
</reference>
<dbReference type="InterPro" id="IPR011990">
    <property type="entry name" value="TPR-like_helical_dom_sf"/>
</dbReference>
<dbReference type="Gene3D" id="1.25.40.10">
    <property type="entry name" value="Tetratricopeptide repeat domain"/>
    <property type="match status" value="1"/>
</dbReference>
<dbReference type="Proteomes" id="UP001161390">
    <property type="component" value="Unassembled WGS sequence"/>
</dbReference>
<dbReference type="InterPro" id="IPR019734">
    <property type="entry name" value="TPR_rpt"/>
</dbReference>
<protein>
    <recommendedName>
        <fullName evidence="4">SIR2-like domain-containing protein</fullName>
    </recommendedName>
</protein>
<sequence>MKINPRLNIGLEKLADQAEFDDETLRTLLRSLSTRRTVSFFGAGISIPYGAGTWDQLIDDVRGRALKAIILATQQPGLDPQTVNRLKRLEGQLEDLKKAPRNTPEQNLTQMELIRLAFDLAQSPDDKDTFHEAIAQLTKSDLLVARKNASLRLSRLKRGLVADKSRSVTLQEPDREFLNGKLALALNVESRADKASQEEKKTKAEIDLGRSNGNAALPSDGSHGDAETKKQRFLFQNFYTVELLETLLSWAHSEPTASGGTGSRAALSDYLEEIIDGVRADAERAGRDVKAGGLPPDRRSFFSLIFATLILYRLSSSDMEESFDLLFNSITRENTSKPIHPDFAASEYIYEDGDNSDITATAGELRPRSDPIHEIVKKLDFWRFLSTNYDYEVEKYFEFLNYPRGTLSERADIDPQPVPERVDPQTGRRVSRSWLGEAATSDVISPNSIGELIDFSTCSSDMGARVMHLHGRADLPGTIIATESDYQTLYLNEREKNFAFGYALDIIFSGNPILFIGSSISEQDLLRPLREFASNRSIEDRDLYALMPAIDPVSVRTAKKVEAFIRYGVRILFYGEQDKQKAQGSETEDDAFDVKDPDDAAEEQAEVQFIPRQLGALDYDLKDARQEIDRLRGHIAQLVKCLDDDPDPSKNNPVIKEKNQQAYAYLSKVDEVKHDGSEPEENINGRAFFRFDRVFPDHKKTLVLASDELTLRLTLKALSDYLLSLQREAGFTDVVDVTAVKIYLKDTSPSGEFDGRRLGEALMLIDDFLEKLKGEVITVALNRAIEDLADLKSQWWRDVRLPPPMRSTSDWNDHGNAQQPAIIANRQRAVWPNLRAEDYDETIKPLLERLKLDPDASGVSTSGRLLYCFSKKGMGKGSFFHILTSRLQDQNPHQSLAWIGRQYTHHWAANFSHTLEFSSALVGITNLLKKQCVDAGLIDNDEAHRIRNRRGHLHLASQLVTLMCEQKDKGHYTRSIFVFAGFDCLLNQEGRFRTVEVDRIFKELIRAVKESNMLDVIIVSGRGEGSRNVFANEPLPKVPAANGSAHSDDHTDDDTGEPAKLWLGPTLKLHDIQNLSEDRQKAIFPKARASGAGDAYLIDILRPENPNTPMRPLPEVSWEVKASRDIYDDWEKAYREVRRNIGRSRYLKKLLEHVLDDISVWEPYLPGTKRFLEGQTYWLKRLTDRIQASSAENISSRVIHSVLERYGLQVKTKDGSLDYDSRIDFLVLKTISYFGFPTEGHVLMRVPQLKTYLMYNVRRLHGTNSVKKSERDLIPDCIKLLEVSLDRLLKRHLIGAVSTRCWAKQRGQFEKSAQKSAVASDASTQTLTGQYSQGEYAGWDMAIAYEQAWKNDWCRAKQLDPDGLECPQVANLRHGYRYVLHPAMKRFVTSNYTFRTPEHSFTNTYVLSIFATQPTDVMVLDETVQDEVDGIIDSLNEAWRCYTIQSLEDMNRPGPHADGLPVEKDQIDRLRKVALGHKLTEKELSPEDDIDNFDVASTYMFRAKTIKGLLARASADMPACFRASYGVLRQLRPFAVLVRTEKNAEAIVESGYQQSPFDRTANRLKTLQEGAISARQARQVITDTRSRPHDGLTYDQEIVKPYVDKPDDYTKHPINTFGPLTVPEEALYPHELAWLWNERGVIAFAQGRLYDALPYYNLALKSIRKHEGDPDPLGPSTVRIWVNIAICEIERGNLRRANTLLQTVIDYARSVNDLSHEPEGFAKAGHVIGPVSIGYQGLVKHLSGDISGAIKRYDQAIDELEPQNRRRALSIFYKHRADAYGVFRNAGETVFNMDGKDRDPMREIDRSISAAQSMMQLDQLHFARLSKVRLLLMDNTTENQREAATVIAEVLKYAESMNLFRLQSEALHYDARLKYLQKEYNVASRSASESVGIATRHGMKMRRISSSIILGKIFWRNGDRDTAITILNDANRDAQKAKYQLAIERTQAALFELSSEAAG</sequence>
<feature type="compositionally biased region" description="Basic and acidic residues" evidence="1">
    <location>
        <begin position="190"/>
        <end position="208"/>
    </location>
</feature>
<dbReference type="Pfam" id="PF13289">
    <property type="entry name" value="SIR2_2"/>
    <property type="match status" value="1"/>
</dbReference>
<evidence type="ECO:0000256" key="1">
    <source>
        <dbReference type="SAM" id="MobiDB-lite"/>
    </source>
</evidence>
<gene>
    <name evidence="2" type="ORF">GCM10007854_29040</name>
</gene>
<keyword evidence="3" id="KW-1185">Reference proteome</keyword>
<feature type="region of interest" description="Disordered" evidence="1">
    <location>
        <begin position="190"/>
        <end position="225"/>
    </location>
</feature>
<proteinExistence type="predicted"/>
<dbReference type="RefSeq" id="WP_284374050.1">
    <property type="nucleotide sequence ID" value="NZ_BSNJ01000007.1"/>
</dbReference>
<feature type="region of interest" description="Disordered" evidence="1">
    <location>
        <begin position="410"/>
        <end position="429"/>
    </location>
</feature>
<comment type="caution">
    <text evidence="2">The sequence shown here is derived from an EMBL/GenBank/DDBJ whole genome shotgun (WGS) entry which is preliminary data.</text>
</comment>